<name>A0A6D2JAR5_9BRAS</name>
<proteinExistence type="predicted"/>
<comment type="caution">
    <text evidence="2">The sequence shown here is derived from an EMBL/GenBank/DDBJ whole genome shotgun (WGS) entry which is preliminary data.</text>
</comment>
<dbReference type="AlphaFoldDB" id="A0A6D2JAR5"/>
<keyword evidence="1" id="KW-0472">Membrane</keyword>
<sequence>MTELARKDRRATNSPPLSEYKVPMRVLSRFSTNALKVVNVSLTCDFNFRGLPGTRWCWKETVCWSVARLRELGTSFGIVTKYSTELTLALIAPAIVIVWSRLLVVVMVVRLPVLLLMRLIPVATWTRGCSSDIGCDRCNSRHNRNM</sequence>
<reference evidence="2" key="1">
    <citation type="submission" date="2020-01" db="EMBL/GenBank/DDBJ databases">
        <authorList>
            <person name="Mishra B."/>
        </authorList>
    </citation>
    <scope>NUCLEOTIDE SEQUENCE [LARGE SCALE GENOMIC DNA]</scope>
</reference>
<protein>
    <submittedName>
        <fullName evidence="2">Uncharacterized protein</fullName>
    </submittedName>
</protein>
<accession>A0A6D2JAR5</accession>
<keyword evidence="1" id="KW-1133">Transmembrane helix</keyword>
<evidence type="ECO:0000256" key="1">
    <source>
        <dbReference type="SAM" id="Phobius"/>
    </source>
</evidence>
<evidence type="ECO:0000313" key="3">
    <source>
        <dbReference type="Proteomes" id="UP000467841"/>
    </source>
</evidence>
<evidence type="ECO:0000313" key="2">
    <source>
        <dbReference type="EMBL" id="CAA7034342.1"/>
    </source>
</evidence>
<dbReference type="EMBL" id="CACVBM020001145">
    <property type="protein sequence ID" value="CAA7034342.1"/>
    <property type="molecule type" value="Genomic_DNA"/>
</dbReference>
<gene>
    <name evidence="2" type="ORF">MERR_LOCUS21577</name>
</gene>
<dbReference type="Proteomes" id="UP000467841">
    <property type="component" value="Unassembled WGS sequence"/>
</dbReference>
<keyword evidence="1" id="KW-0812">Transmembrane</keyword>
<keyword evidence="3" id="KW-1185">Reference proteome</keyword>
<feature type="transmembrane region" description="Helical" evidence="1">
    <location>
        <begin position="86"/>
        <end position="109"/>
    </location>
</feature>
<organism evidence="2 3">
    <name type="scientific">Microthlaspi erraticum</name>
    <dbReference type="NCBI Taxonomy" id="1685480"/>
    <lineage>
        <taxon>Eukaryota</taxon>
        <taxon>Viridiplantae</taxon>
        <taxon>Streptophyta</taxon>
        <taxon>Embryophyta</taxon>
        <taxon>Tracheophyta</taxon>
        <taxon>Spermatophyta</taxon>
        <taxon>Magnoliopsida</taxon>
        <taxon>eudicotyledons</taxon>
        <taxon>Gunneridae</taxon>
        <taxon>Pentapetalae</taxon>
        <taxon>rosids</taxon>
        <taxon>malvids</taxon>
        <taxon>Brassicales</taxon>
        <taxon>Brassicaceae</taxon>
        <taxon>Coluteocarpeae</taxon>
        <taxon>Microthlaspi</taxon>
    </lineage>
</organism>